<dbReference type="AlphaFoldDB" id="A0A0P9TIP5"/>
<gene>
    <name evidence="1" type="ORF">ALQ11_101258</name>
</gene>
<evidence type="ECO:0000313" key="1">
    <source>
        <dbReference type="EMBL" id="RMQ09438.1"/>
    </source>
</evidence>
<proteinExistence type="predicted"/>
<dbReference type="Proteomes" id="UP000272471">
    <property type="component" value="Unassembled WGS sequence"/>
</dbReference>
<evidence type="ECO:0000313" key="2">
    <source>
        <dbReference type="Proteomes" id="UP000272471"/>
    </source>
</evidence>
<organism evidence="1 2">
    <name type="scientific">Pseudomonas savastanoi pv. glycinea</name>
    <name type="common">Pseudomonas syringae pv. glycinea</name>
    <dbReference type="NCBI Taxonomy" id="318"/>
    <lineage>
        <taxon>Bacteria</taxon>
        <taxon>Pseudomonadati</taxon>
        <taxon>Pseudomonadota</taxon>
        <taxon>Gammaproteobacteria</taxon>
        <taxon>Pseudomonadales</taxon>
        <taxon>Pseudomonadaceae</taxon>
        <taxon>Pseudomonas</taxon>
    </lineage>
</organism>
<protein>
    <submittedName>
        <fullName evidence="1">Uncharacterized protein</fullName>
    </submittedName>
</protein>
<accession>A0A0P9TIP5</accession>
<reference evidence="1 2" key="1">
    <citation type="submission" date="2018-08" db="EMBL/GenBank/DDBJ databases">
        <title>Recombination of ecologically and evolutionarily significant loci maintains genetic cohesion in the Pseudomonas syringae species complex.</title>
        <authorList>
            <person name="Dillon M."/>
            <person name="Thakur S."/>
            <person name="Almeida R.N.D."/>
            <person name="Weir B.S."/>
            <person name="Guttman D.S."/>
        </authorList>
    </citation>
    <scope>NUCLEOTIDE SEQUENCE [LARGE SCALE GENOMIC DNA]</scope>
    <source>
        <strain evidence="1 2">ICMP 4182</strain>
    </source>
</reference>
<comment type="caution">
    <text evidence="1">The sequence shown here is derived from an EMBL/GenBank/DDBJ whole genome shotgun (WGS) entry which is preliminary data.</text>
</comment>
<name>A0A0P9TIP5_PSESG</name>
<sequence>MSGIWSSKPALRRGQHPTADDLIRMRLGYPGYENRLNSMRQLAPARYAAVMAGARTFDDPNWLCASCGGSERHTRNLTCRPCNTARVQKVFKELPDGGTVYTATDEQASDNWQQRHQRTQRLLDQRTILDRLGPVVVGRYSLEGGRVIRAGSVALDTEPLMLAVDALLSGDPAQTRAAIEPLIEQDRELALCVRTIAQALAAPKPKRT</sequence>
<dbReference type="EMBL" id="RBQX01000300">
    <property type="protein sequence ID" value="RMQ09438.1"/>
    <property type="molecule type" value="Genomic_DNA"/>
</dbReference>